<proteinExistence type="inferred from homology"/>
<dbReference type="Gene3D" id="3.30.2310.20">
    <property type="entry name" value="RelE-like"/>
    <property type="match status" value="1"/>
</dbReference>
<keyword evidence="4" id="KW-1185">Reference proteome</keyword>
<protein>
    <submittedName>
        <fullName evidence="3">Toxin of the RelE-RelB toxin-antitoxin system Qin prophage</fullName>
    </submittedName>
</protein>
<name>A0A1A8XIT2_9PROT</name>
<dbReference type="STRING" id="1860102.ACCAA_20152"/>
<dbReference type="PANTHER" id="PTHR35601">
    <property type="entry name" value="TOXIN RELE"/>
    <property type="match status" value="1"/>
</dbReference>
<gene>
    <name evidence="3" type="primary">relE</name>
    <name evidence="3" type="ORF">ACCAA_20152</name>
</gene>
<dbReference type="InterPro" id="IPR007712">
    <property type="entry name" value="RelE/ParE_toxin"/>
</dbReference>
<comment type="similarity">
    <text evidence="1">Belongs to the RelE toxin family.</text>
</comment>
<accession>A0A1A8XIT2</accession>
<dbReference type="AlphaFoldDB" id="A0A1A8XIT2"/>
<dbReference type="InterPro" id="IPR035093">
    <property type="entry name" value="RelE/ParE_toxin_dom_sf"/>
</dbReference>
<evidence type="ECO:0000256" key="1">
    <source>
        <dbReference type="ARBA" id="ARBA00006226"/>
    </source>
</evidence>
<sequence length="100" mass="11638">MMTFELAFLDDALTEWEHLDHPVREQFKAKLRERLENPRVPSAKLSGHSDRYKIKLRSVGYRLVYEVCDQEIIVVVVAVGRRDRNAVYTAAAKRPVPESR</sequence>
<dbReference type="SUPFAM" id="SSF143011">
    <property type="entry name" value="RelE-like"/>
    <property type="match status" value="1"/>
</dbReference>
<evidence type="ECO:0000313" key="3">
    <source>
        <dbReference type="EMBL" id="SBT05094.1"/>
    </source>
</evidence>
<organism evidence="3 4">
    <name type="scientific">Candidatus Accumulibacter aalborgensis</name>
    <dbReference type="NCBI Taxonomy" id="1860102"/>
    <lineage>
        <taxon>Bacteria</taxon>
        <taxon>Pseudomonadati</taxon>
        <taxon>Pseudomonadota</taxon>
        <taxon>Betaproteobacteria</taxon>
        <taxon>Candidatus Accumulibacter</taxon>
    </lineage>
</organism>
<reference evidence="3 4" key="1">
    <citation type="submission" date="2016-06" db="EMBL/GenBank/DDBJ databases">
        <authorList>
            <person name="Kjaerup R.B."/>
            <person name="Dalgaard T.S."/>
            <person name="Juul-Madsen H.R."/>
        </authorList>
    </citation>
    <scope>NUCLEOTIDE SEQUENCE [LARGE SCALE GENOMIC DNA]</scope>
    <source>
        <strain evidence="3">3</strain>
    </source>
</reference>
<dbReference type="Pfam" id="PF05016">
    <property type="entry name" value="ParE_toxin"/>
    <property type="match status" value="1"/>
</dbReference>
<keyword evidence="2" id="KW-1277">Toxin-antitoxin system</keyword>
<evidence type="ECO:0000313" key="4">
    <source>
        <dbReference type="Proteomes" id="UP000199169"/>
    </source>
</evidence>
<dbReference type="Proteomes" id="UP000199169">
    <property type="component" value="Unassembled WGS sequence"/>
</dbReference>
<dbReference type="EMBL" id="FLQX01000094">
    <property type="protein sequence ID" value="SBT05094.1"/>
    <property type="molecule type" value="Genomic_DNA"/>
</dbReference>
<evidence type="ECO:0000256" key="2">
    <source>
        <dbReference type="ARBA" id="ARBA00022649"/>
    </source>
</evidence>
<dbReference type="PANTHER" id="PTHR35601:SF1">
    <property type="entry name" value="TOXIN RELE"/>
    <property type="match status" value="1"/>
</dbReference>